<evidence type="ECO:0000313" key="2">
    <source>
        <dbReference type="Proteomes" id="UP001148125"/>
    </source>
</evidence>
<dbReference type="Pfam" id="PF06133">
    <property type="entry name" value="Com_YlbF"/>
    <property type="match status" value="1"/>
</dbReference>
<name>A0ABT5VCB0_9BACI</name>
<dbReference type="InterPro" id="IPR010368">
    <property type="entry name" value="Com_YlbF"/>
</dbReference>
<sequence>MISSMTSFDILEETHQLSQVILSSEVFYHFKECKYKLQHDKEAQTLIKCFVQIKEDYEEVQRFGKYHPNFHETSKKVRELKRELDLHPVISAYKKAETELDQLLIEISRIIANTVSPHIKVPSGNPYFDSIACGGGCGTGGSCGCK</sequence>
<dbReference type="SUPFAM" id="SSF158622">
    <property type="entry name" value="YheA/YmcA-like"/>
    <property type="match status" value="1"/>
</dbReference>
<organism evidence="1 2">
    <name type="scientific">Alkalihalobacterium chitinilyticum</name>
    <dbReference type="NCBI Taxonomy" id="2980103"/>
    <lineage>
        <taxon>Bacteria</taxon>
        <taxon>Bacillati</taxon>
        <taxon>Bacillota</taxon>
        <taxon>Bacilli</taxon>
        <taxon>Bacillales</taxon>
        <taxon>Bacillaceae</taxon>
        <taxon>Alkalihalobacterium</taxon>
    </lineage>
</organism>
<dbReference type="PANTHER" id="PTHR38448:SF2">
    <property type="entry name" value="REGULATORY PROTEIN YLBF"/>
    <property type="match status" value="1"/>
</dbReference>
<keyword evidence="2" id="KW-1185">Reference proteome</keyword>
<gene>
    <name evidence="1" type="ORF">N7Z68_06795</name>
</gene>
<protein>
    <submittedName>
        <fullName evidence="1">YlbF family regulator</fullName>
    </submittedName>
</protein>
<evidence type="ECO:0000313" key="1">
    <source>
        <dbReference type="EMBL" id="MDE5413088.1"/>
    </source>
</evidence>
<proteinExistence type="predicted"/>
<dbReference type="Gene3D" id="1.20.1500.10">
    <property type="entry name" value="YheA/YmcA-like"/>
    <property type="match status" value="1"/>
</dbReference>
<accession>A0ABT5VCB0</accession>
<dbReference type="RefSeq" id="WP_275117704.1">
    <property type="nucleotide sequence ID" value="NZ_JAOTPO010000003.1"/>
</dbReference>
<comment type="caution">
    <text evidence="1">The sequence shown here is derived from an EMBL/GenBank/DDBJ whole genome shotgun (WGS) entry which is preliminary data.</text>
</comment>
<dbReference type="PANTHER" id="PTHR38448">
    <property type="entry name" value="REGULATORY PROTEIN YLBF-RELATED"/>
    <property type="match status" value="1"/>
</dbReference>
<dbReference type="EMBL" id="JAOTPO010000003">
    <property type="protein sequence ID" value="MDE5413088.1"/>
    <property type="molecule type" value="Genomic_DNA"/>
</dbReference>
<dbReference type="InterPro" id="IPR023378">
    <property type="entry name" value="YheA/YmcA-like_dom_sf"/>
</dbReference>
<reference evidence="1" key="1">
    <citation type="submission" date="2024-05" db="EMBL/GenBank/DDBJ databases">
        <title>Alkalihalobacillus sp. strain MEB203 novel alkaliphilic bacterium from Lonar Lake, India.</title>
        <authorList>
            <person name="Joshi A."/>
            <person name="Thite S."/>
            <person name="Mengade P."/>
        </authorList>
    </citation>
    <scope>NUCLEOTIDE SEQUENCE</scope>
    <source>
        <strain evidence="1">MEB 203</strain>
    </source>
</reference>
<dbReference type="InterPro" id="IPR052767">
    <property type="entry name" value="Bact_com_dev_regulator"/>
</dbReference>
<dbReference type="Proteomes" id="UP001148125">
    <property type="component" value="Unassembled WGS sequence"/>
</dbReference>